<sequence>MINLAPNNSPKTLTKKTIQYLLSKPEVHYQDLMDYLGVSRKTVAKYLDRVAAEVAPLGITLIRKRGQGIRLAGDTDKLMAAVPSSHSGQIDDETRRLQLLSMLISAKKPVLLADLADHFFVSKSTLERDLRQLKSEYGLKLKTTAAGVQFVASEADVRTLMGKLLQHYWGQEVHQDSTGSITRTFEVPASLSQYVDKGILDKTQAVLSRFINTLSTQVNEYEYESLLIHTTIALQRIKNGEYVTHAAVAAGTETALSPNTKRLVKMLSQAFDLAIPKDEAVYLNMHVVAIEDGYINLNQGGLVDQDLMTWLRQHLESYDDTLLRNLALHLRPALVRVSHGISITNPYRKEVKTNFPIAFQAALELAVALKKKTQLTLSEDEIAYLALHFQSFFERRHGADQDVRIAIVCSTGYGTAELLRQRVKDKFPEMQVTATLSVNELMHTQVDADIIISTIPLKMNDSRVIQVSPFLNDQELALLGKLEKNIRKSKYAKQAFLNLLSPAATIVNAECDTKQAAINDLTAALEKAGYVDSDMAESALAREDLASTVIGNCAIPHGDMNHVVKPAIGILTSKQGIPWDGERVHVVFFVALNKSVEAKMDDIYSYFYELIQDPGRMRQLGGATTLEDVIKSIQDKTPGKEGTMQND</sequence>
<feature type="domain" description="PRD" evidence="8">
    <location>
        <begin position="295"/>
        <end position="399"/>
    </location>
</feature>
<keyword evidence="2" id="KW-0677">Repeat</keyword>
<name>A0AAW6ACB0_LACPA</name>
<dbReference type="InterPro" id="IPR036390">
    <property type="entry name" value="WH_DNA-bd_sf"/>
</dbReference>
<dbReference type="Gene3D" id="1.10.10.10">
    <property type="entry name" value="Winged helix-like DNA-binding domain superfamily/Winged helix DNA-binding domain"/>
    <property type="match status" value="1"/>
</dbReference>
<evidence type="ECO:0000256" key="4">
    <source>
        <dbReference type="ARBA" id="ARBA00023163"/>
    </source>
</evidence>
<keyword evidence="3" id="KW-0805">Transcription regulation</keyword>
<reference evidence="9 10" key="1">
    <citation type="submission" date="2023-01" db="EMBL/GenBank/DDBJ databases">
        <title>Complete genome sequence of Lacticaseibacillus paracasei SRCM217440 isolated from Makgeolli.</title>
        <authorList>
            <person name="Yang H.-G."/>
            <person name="Jeong S.-J."/>
            <person name="Ha G.-S."/>
            <person name="Yang H.-J."/>
            <person name="Jeong D.-Y."/>
        </authorList>
    </citation>
    <scope>NUCLEOTIDE SEQUENCE [LARGE SCALE GENOMIC DNA]</scope>
    <source>
        <strain evidence="9 10">SRCM217440</strain>
    </source>
</reference>
<dbReference type="Gene3D" id="1.10.1790.10">
    <property type="entry name" value="PRD domain"/>
    <property type="match status" value="2"/>
</dbReference>
<dbReference type="InterPro" id="IPR011608">
    <property type="entry name" value="PRD"/>
</dbReference>
<dbReference type="GO" id="GO:0003700">
    <property type="term" value="F:DNA-binding transcription factor activity"/>
    <property type="evidence" value="ECO:0007669"/>
    <property type="project" value="InterPro"/>
</dbReference>
<evidence type="ECO:0000256" key="1">
    <source>
        <dbReference type="ARBA" id="ARBA00022679"/>
    </source>
</evidence>
<dbReference type="InterPro" id="IPR002178">
    <property type="entry name" value="PTS_EIIA_type-2_dom"/>
</dbReference>
<dbReference type="InterPro" id="IPR036095">
    <property type="entry name" value="PTS_EIIB-like_sf"/>
</dbReference>
<dbReference type="AlphaFoldDB" id="A0AAW6ACB0"/>
<dbReference type="Pfam" id="PF00874">
    <property type="entry name" value="PRD"/>
    <property type="match status" value="2"/>
</dbReference>
<accession>A0AAW6ACB0</accession>
<dbReference type="Gene3D" id="3.40.50.2300">
    <property type="match status" value="1"/>
</dbReference>
<dbReference type="PROSITE" id="PS51099">
    <property type="entry name" value="PTS_EIIB_TYPE_2"/>
    <property type="match status" value="1"/>
</dbReference>
<dbReference type="EMBL" id="JAQLSF010000002">
    <property type="protein sequence ID" value="MDB1566073.1"/>
    <property type="molecule type" value="Genomic_DNA"/>
</dbReference>
<evidence type="ECO:0000259" key="8">
    <source>
        <dbReference type="PROSITE" id="PS51372"/>
    </source>
</evidence>
<proteinExistence type="predicted"/>
<dbReference type="Gene3D" id="3.40.930.10">
    <property type="entry name" value="Mannitol-specific EII, Chain A"/>
    <property type="match status" value="1"/>
</dbReference>
<evidence type="ECO:0000256" key="3">
    <source>
        <dbReference type="ARBA" id="ARBA00023015"/>
    </source>
</evidence>
<evidence type="ECO:0000313" key="9">
    <source>
        <dbReference type="EMBL" id="MDB1566073.1"/>
    </source>
</evidence>
<feature type="domain" description="PTS EIIB type-2" evidence="7">
    <location>
        <begin position="403"/>
        <end position="491"/>
    </location>
</feature>
<dbReference type="PANTHER" id="PTHR30185">
    <property type="entry name" value="CRYPTIC BETA-GLUCOSIDE BGL OPERON ANTITERMINATOR"/>
    <property type="match status" value="1"/>
</dbReference>
<gene>
    <name evidence="9" type="ORF">PGA78_15200</name>
</gene>
<dbReference type="GO" id="GO:0009401">
    <property type="term" value="P:phosphoenolpyruvate-dependent sugar phosphotransferase system"/>
    <property type="evidence" value="ECO:0007669"/>
    <property type="project" value="InterPro"/>
</dbReference>
<evidence type="ECO:0000259" key="7">
    <source>
        <dbReference type="PROSITE" id="PS51099"/>
    </source>
</evidence>
<dbReference type="InterPro" id="IPR036388">
    <property type="entry name" value="WH-like_DNA-bd_sf"/>
</dbReference>
<dbReference type="RefSeq" id="WP_272029372.1">
    <property type="nucleotide sequence ID" value="NZ_JAQLSF010000002.1"/>
</dbReference>
<dbReference type="Pfam" id="PF00359">
    <property type="entry name" value="PTS_EIIA_2"/>
    <property type="match status" value="1"/>
</dbReference>
<protein>
    <submittedName>
        <fullName evidence="9">BglG family transcription antiterminator</fullName>
    </submittedName>
</protein>
<dbReference type="PROSITE" id="PS51000">
    <property type="entry name" value="HTH_DEOR_2"/>
    <property type="match status" value="1"/>
</dbReference>
<keyword evidence="1" id="KW-0808">Transferase</keyword>
<dbReference type="SUPFAM" id="SSF52794">
    <property type="entry name" value="PTS system IIB component-like"/>
    <property type="match status" value="1"/>
</dbReference>
<organism evidence="9 10">
    <name type="scientific">Lacticaseibacillus paracasei</name>
    <name type="common">Lactobacillus paracasei</name>
    <dbReference type="NCBI Taxonomy" id="1597"/>
    <lineage>
        <taxon>Bacteria</taxon>
        <taxon>Bacillati</taxon>
        <taxon>Bacillota</taxon>
        <taxon>Bacilli</taxon>
        <taxon>Lactobacillales</taxon>
        <taxon>Lactobacillaceae</taxon>
        <taxon>Lacticaseibacillus</taxon>
    </lineage>
</organism>
<dbReference type="SUPFAM" id="SSF63520">
    <property type="entry name" value="PTS-regulatory domain, PRD"/>
    <property type="match status" value="2"/>
</dbReference>
<dbReference type="PROSITE" id="PS51372">
    <property type="entry name" value="PRD_2"/>
    <property type="match status" value="1"/>
</dbReference>
<dbReference type="CDD" id="cd05568">
    <property type="entry name" value="PTS_IIB_bgl_like"/>
    <property type="match status" value="1"/>
</dbReference>
<dbReference type="Proteomes" id="UP001212327">
    <property type="component" value="Unassembled WGS sequence"/>
</dbReference>
<dbReference type="SUPFAM" id="SSF55804">
    <property type="entry name" value="Phoshotransferase/anion transport protein"/>
    <property type="match status" value="1"/>
</dbReference>
<evidence type="ECO:0000259" key="5">
    <source>
        <dbReference type="PROSITE" id="PS51000"/>
    </source>
</evidence>
<dbReference type="InterPro" id="IPR016152">
    <property type="entry name" value="PTrfase/Anion_transptr"/>
</dbReference>
<feature type="domain" description="PTS EIIA type-2" evidence="6">
    <location>
        <begin position="498"/>
        <end position="636"/>
    </location>
</feature>
<dbReference type="InterPro" id="IPR013011">
    <property type="entry name" value="PTS_EIIB_2"/>
</dbReference>
<keyword evidence="4" id="KW-0804">Transcription</keyword>
<dbReference type="SUPFAM" id="SSF46785">
    <property type="entry name" value="Winged helix' DNA-binding domain"/>
    <property type="match status" value="1"/>
</dbReference>
<dbReference type="InterPro" id="IPR050661">
    <property type="entry name" value="BglG_antiterminators"/>
</dbReference>
<evidence type="ECO:0000256" key="2">
    <source>
        <dbReference type="ARBA" id="ARBA00022737"/>
    </source>
</evidence>
<dbReference type="PANTHER" id="PTHR30185:SF13">
    <property type="entry name" value="LICABCH OPERON REGULATOR-RELATED"/>
    <property type="match status" value="1"/>
</dbReference>
<dbReference type="InterPro" id="IPR036634">
    <property type="entry name" value="PRD_sf"/>
</dbReference>
<feature type="domain" description="HTH deoR-type" evidence="5">
    <location>
        <begin position="93"/>
        <end position="149"/>
    </location>
</feature>
<dbReference type="PROSITE" id="PS51094">
    <property type="entry name" value="PTS_EIIA_TYPE_2"/>
    <property type="match status" value="1"/>
</dbReference>
<dbReference type="GO" id="GO:0008982">
    <property type="term" value="F:protein-N(PI)-phosphohistidine-sugar phosphotransferase activity"/>
    <property type="evidence" value="ECO:0007669"/>
    <property type="project" value="InterPro"/>
</dbReference>
<evidence type="ECO:0000313" key="10">
    <source>
        <dbReference type="Proteomes" id="UP001212327"/>
    </source>
</evidence>
<dbReference type="CDD" id="cd00211">
    <property type="entry name" value="PTS_IIA_fru"/>
    <property type="match status" value="1"/>
</dbReference>
<dbReference type="InterPro" id="IPR001034">
    <property type="entry name" value="DeoR_HTH"/>
</dbReference>
<comment type="caution">
    <text evidence="9">The sequence shown here is derived from an EMBL/GenBank/DDBJ whole genome shotgun (WGS) entry which is preliminary data.</text>
</comment>
<dbReference type="InterPro" id="IPR013196">
    <property type="entry name" value="HTH_11"/>
</dbReference>
<dbReference type="Pfam" id="PF08279">
    <property type="entry name" value="HTH_11"/>
    <property type="match status" value="1"/>
</dbReference>
<evidence type="ECO:0000259" key="6">
    <source>
        <dbReference type="PROSITE" id="PS51094"/>
    </source>
</evidence>